<keyword evidence="5" id="KW-1185">Reference proteome</keyword>
<gene>
    <name evidence="4" type="ORF">ATL40_2396</name>
</gene>
<evidence type="ECO:0000313" key="5">
    <source>
        <dbReference type="Proteomes" id="UP000224915"/>
    </source>
</evidence>
<dbReference type="Proteomes" id="UP000224915">
    <property type="component" value="Unassembled WGS sequence"/>
</dbReference>
<protein>
    <recommendedName>
        <fullName evidence="3">FHA domain-containing protein</fullName>
    </recommendedName>
</protein>
<organism evidence="4 5">
    <name type="scientific">Serinibacter salmoneus</name>
    <dbReference type="NCBI Taxonomy" id="556530"/>
    <lineage>
        <taxon>Bacteria</taxon>
        <taxon>Bacillati</taxon>
        <taxon>Actinomycetota</taxon>
        <taxon>Actinomycetes</taxon>
        <taxon>Micrococcales</taxon>
        <taxon>Beutenbergiaceae</taxon>
        <taxon>Serinibacter</taxon>
    </lineage>
</organism>
<feature type="region of interest" description="Disordered" evidence="2">
    <location>
        <begin position="145"/>
        <end position="169"/>
    </location>
</feature>
<evidence type="ECO:0000256" key="1">
    <source>
        <dbReference type="ARBA" id="ARBA00022553"/>
    </source>
</evidence>
<keyword evidence="1" id="KW-0597">Phosphoprotein</keyword>
<dbReference type="PROSITE" id="PS50006">
    <property type="entry name" value="FHA_DOMAIN"/>
    <property type="match status" value="1"/>
</dbReference>
<comment type="caution">
    <text evidence="4">The sequence shown here is derived from an EMBL/GenBank/DDBJ whole genome shotgun (WGS) entry which is preliminary data.</text>
</comment>
<dbReference type="SUPFAM" id="SSF49879">
    <property type="entry name" value="SMAD/FHA domain"/>
    <property type="match status" value="1"/>
</dbReference>
<dbReference type="AlphaFoldDB" id="A0A2A9D496"/>
<dbReference type="EMBL" id="PDJD01000001">
    <property type="protein sequence ID" value="PFG20782.1"/>
    <property type="molecule type" value="Genomic_DNA"/>
</dbReference>
<sequence>MASPWYYAKGEWFAIACGPMLACVPPTTPDEAVVQWWRLLNGASATGGAARLAALRLVGERTGDAVLVLDATSDGEATLLARGDRAALEATGGDASATTWTEEVLEAADELEVRVAGHAGGEPWMPLLAGVARVGALVRGEVTAVPGTGAPGAASGQPFAPRDQEDAAHQALEAPAAAPVRVRLHLSSGESLDVEGPVLIGRAPTAPAGQAARLVCVASPRGGIARTHTRVEVRGARVLVTDLATTNGVLVRHPRRLPFRPQAGVATEVGHGAVVELADGVSFRVEVGQR</sequence>
<dbReference type="CDD" id="cd00060">
    <property type="entry name" value="FHA"/>
    <property type="match status" value="1"/>
</dbReference>
<reference evidence="4 5" key="1">
    <citation type="submission" date="2017-10" db="EMBL/GenBank/DDBJ databases">
        <title>Sequencing the genomes of 1000 actinobacteria strains.</title>
        <authorList>
            <person name="Klenk H.-P."/>
        </authorList>
    </citation>
    <scope>NUCLEOTIDE SEQUENCE [LARGE SCALE GENOMIC DNA]</scope>
    <source>
        <strain evidence="4 5">DSM 21801</strain>
    </source>
</reference>
<evidence type="ECO:0000256" key="2">
    <source>
        <dbReference type="SAM" id="MobiDB-lite"/>
    </source>
</evidence>
<accession>A0A2A9D496</accession>
<feature type="compositionally biased region" description="Low complexity" evidence="2">
    <location>
        <begin position="145"/>
        <end position="156"/>
    </location>
</feature>
<proteinExistence type="predicted"/>
<dbReference type="Gene3D" id="2.60.200.20">
    <property type="match status" value="1"/>
</dbReference>
<evidence type="ECO:0000313" key="4">
    <source>
        <dbReference type="EMBL" id="PFG20782.1"/>
    </source>
</evidence>
<name>A0A2A9D496_9MICO</name>
<dbReference type="InterPro" id="IPR008984">
    <property type="entry name" value="SMAD_FHA_dom_sf"/>
</dbReference>
<dbReference type="InterPro" id="IPR000253">
    <property type="entry name" value="FHA_dom"/>
</dbReference>
<evidence type="ECO:0000259" key="3">
    <source>
        <dbReference type="PROSITE" id="PS50006"/>
    </source>
</evidence>
<feature type="domain" description="FHA" evidence="3">
    <location>
        <begin position="198"/>
        <end position="256"/>
    </location>
</feature>